<dbReference type="FunFam" id="3.30.70.20:FF:000046">
    <property type="entry name" value="Periplasmic [Fe] hydrogenase large subunit"/>
    <property type="match status" value="1"/>
</dbReference>
<evidence type="ECO:0000256" key="3">
    <source>
        <dbReference type="ARBA" id="ARBA00022723"/>
    </source>
</evidence>
<keyword evidence="7" id="KW-1133">Transmembrane helix</keyword>
<keyword evidence="2" id="KW-0004">4Fe-4S</keyword>
<dbReference type="EMBL" id="FQVD01000025">
    <property type="protein sequence ID" value="SHF55842.1"/>
    <property type="molecule type" value="Genomic_DNA"/>
</dbReference>
<evidence type="ECO:0000256" key="5">
    <source>
        <dbReference type="ARBA" id="ARBA00023004"/>
    </source>
</evidence>
<dbReference type="PANTHER" id="PTHR30176">
    <property type="entry name" value="FERREDOXIN-TYPE PROTEIN NAPH"/>
    <property type="match status" value="1"/>
</dbReference>
<dbReference type="Gene3D" id="3.30.70.20">
    <property type="match status" value="3"/>
</dbReference>
<keyword evidence="6" id="KW-0411">Iron-sulfur</keyword>
<dbReference type="SUPFAM" id="SSF54862">
    <property type="entry name" value="4Fe-4S ferredoxins"/>
    <property type="match status" value="2"/>
</dbReference>
<feature type="domain" description="4Fe-4S ferredoxin-type" evidence="8">
    <location>
        <begin position="217"/>
        <end position="246"/>
    </location>
</feature>
<keyword evidence="7" id="KW-0812">Transmembrane</keyword>
<keyword evidence="5" id="KW-0408">Iron</keyword>
<sequence>MLRKIRIGISVILFALITFYFLDFAELLPNSFHRLAHIQFVPALLSLSVGILIVLIVLSLLFGRIYCSTICPMGILQDIIARISKSTGKKKKRYNYSAAKNILRWGILGVVIITFLCKLPLLLGLLDPYSAFGRIITNVFKPVYILGNNLLESIFSKFDNYTFYRVDASILSLSSFVIAIVTLGIIIILAWKHGRTWCNTICPVGTVLGFLSQFSLFKIRIDTNKCNGCGLCATKCKAACIDSKEHFIDHSRCVNCFDCLNVCKQKALIYSPSLKQKENTPKKKRKTSVEKEITAVDMSKRRFLTAGIMAGTTPKILTKAKASVATMGGQKPYTKKNPITPPGSVSREEFQQKCTSCHLCVSKCPSHVLKPSFSEYGLSGMMQPTVNFDKGFCNFDCTVCGDVCPNGAIRPLTVEQKHLNQMGYVVFVEENCIVYTEGTSCGACSEHCPTQAISMVPFRNGLTLPKINKEICVGCGGCEYVCPSRPFRAVYIEGNSIQKEAKPFKETEEQNVKVDDFGF</sequence>
<feature type="domain" description="4Fe-4S ferredoxin-type" evidence="8">
    <location>
        <begin position="463"/>
        <end position="495"/>
    </location>
</feature>
<feature type="domain" description="4Fe-4S ferredoxin-type" evidence="8">
    <location>
        <begin position="343"/>
        <end position="374"/>
    </location>
</feature>
<keyword evidence="7" id="KW-0472">Membrane</keyword>
<feature type="transmembrane region" description="Helical" evidence="7">
    <location>
        <begin position="168"/>
        <end position="190"/>
    </location>
</feature>
<evidence type="ECO:0000256" key="2">
    <source>
        <dbReference type="ARBA" id="ARBA00022485"/>
    </source>
</evidence>
<evidence type="ECO:0000256" key="7">
    <source>
        <dbReference type="SAM" id="Phobius"/>
    </source>
</evidence>
<feature type="transmembrane region" description="Helical" evidence="7">
    <location>
        <begin position="102"/>
        <end position="123"/>
    </location>
</feature>
<dbReference type="InterPro" id="IPR051684">
    <property type="entry name" value="Electron_Trans/Redox"/>
</dbReference>
<dbReference type="CDD" id="cd16373">
    <property type="entry name" value="DMSOR_beta_like"/>
    <property type="match status" value="1"/>
</dbReference>
<dbReference type="Pfam" id="PF12801">
    <property type="entry name" value="Fer4_5"/>
    <property type="match status" value="2"/>
</dbReference>
<keyword evidence="3" id="KW-0479">Metal-binding</keyword>
<dbReference type="InterPro" id="IPR017900">
    <property type="entry name" value="4Fe4S_Fe_S_CS"/>
</dbReference>
<accession>A0A1M5CN51</accession>
<dbReference type="OrthoDB" id="9810688at2"/>
<gene>
    <name evidence="9" type="ORF">SAMN05444349_1254</name>
</gene>
<keyword evidence="1" id="KW-0813">Transport</keyword>
<feature type="transmembrane region" description="Helical" evidence="7">
    <location>
        <begin position="197"/>
        <end position="217"/>
    </location>
</feature>
<keyword evidence="4" id="KW-0249">Electron transport</keyword>
<dbReference type="PANTHER" id="PTHR30176:SF3">
    <property type="entry name" value="FERREDOXIN-TYPE PROTEIN NAPH"/>
    <property type="match status" value="1"/>
</dbReference>
<dbReference type="GO" id="GO:0005886">
    <property type="term" value="C:plasma membrane"/>
    <property type="evidence" value="ECO:0007669"/>
    <property type="project" value="TreeGrafter"/>
</dbReference>
<reference evidence="9 10" key="1">
    <citation type="submission" date="2016-11" db="EMBL/GenBank/DDBJ databases">
        <authorList>
            <person name="Jaros S."/>
            <person name="Januszkiewicz K."/>
            <person name="Wedrychowicz H."/>
        </authorList>
    </citation>
    <scope>NUCLEOTIDE SEQUENCE [LARGE SCALE GENOMIC DNA]</scope>
    <source>
        <strain evidence="9 10">DSM 26883</strain>
    </source>
</reference>
<evidence type="ECO:0000256" key="1">
    <source>
        <dbReference type="ARBA" id="ARBA00022448"/>
    </source>
</evidence>
<dbReference type="PROSITE" id="PS51379">
    <property type="entry name" value="4FE4S_FER_2"/>
    <property type="match status" value="6"/>
</dbReference>
<feature type="domain" description="4Fe-4S ferredoxin-type" evidence="8">
    <location>
        <begin position="382"/>
        <end position="414"/>
    </location>
</feature>
<dbReference type="InterPro" id="IPR017896">
    <property type="entry name" value="4Fe4S_Fe-S-bd"/>
</dbReference>
<dbReference type="AlphaFoldDB" id="A0A1M5CN51"/>
<dbReference type="Pfam" id="PF12838">
    <property type="entry name" value="Fer4_7"/>
    <property type="match status" value="1"/>
</dbReference>
<dbReference type="PROSITE" id="PS00198">
    <property type="entry name" value="4FE4S_FER_1"/>
    <property type="match status" value="2"/>
</dbReference>
<feature type="domain" description="4Fe-4S ferredoxin-type" evidence="8">
    <location>
        <begin position="248"/>
        <end position="273"/>
    </location>
</feature>
<keyword evidence="10" id="KW-1185">Reference proteome</keyword>
<feature type="transmembrane region" description="Helical" evidence="7">
    <location>
        <begin position="7"/>
        <end position="28"/>
    </location>
</feature>
<dbReference type="GO" id="GO:0046872">
    <property type="term" value="F:metal ion binding"/>
    <property type="evidence" value="ECO:0007669"/>
    <property type="project" value="UniProtKB-KW"/>
</dbReference>
<evidence type="ECO:0000256" key="4">
    <source>
        <dbReference type="ARBA" id="ARBA00022982"/>
    </source>
</evidence>
<dbReference type="GO" id="GO:0051539">
    <property type="term" value="F:4 iron, 4 sulfur cluster binding"/>
    <property type="evidence" value="ECO:0007669"/>
    <property type="project" value="UniProtKB-KW"/>
</dbReference>
<protein>
    <submittedName>
        <fullName evidence="9">Ferredoxin-type protein NapF</fullName>
    </submittedName>
</protein>
<evidence type="ECO:0000313" key="10">
    <source>
        <dbReference type="Proteomes" id="UP000184436"/>
    </source>
</evidence>
<dbReference type="FunFam" id="3.30.70.20:FF:000057">
    <property type="entry name" value="Ferredoxin-type protein NapF"/>
    <property type="match status" value="1"/>
</dbReference>
<feature type="transmembrane region" description="Helical" evidence="7">
    <location>
        <begin position="40"/>
        <end position="63"/>
    </location>
</feature>
<feature type="domain" description="4Fe-4S ferredoxin-type" evidence="8">
    <location>
        <begin position="423"/>
        <end position="458"/>
    </location>
</feature>
<name>A0A1M5CN51_9BACE</name>
<organism evidence="9 10">
    <name type="scientific">Bacteroides faecichinchillae</name>
    <dbReference type="NCBI Taxonomy" id="871325"/>
    <lineage>
        <taxon>Bacteria</taxon>
        <taxon>Pseudomonadati</taxon>
        <taxon>Bacteroidota</taxon>
        <taxon>Bacteroidia</taxon>
        <taxon>Bacteroidales</taxon>
        <taxon>Bacteroidaceae</taxon>
        <taxon>Bacteroides</taxon>
    </lineage>
</organism>
<dbReference type="Pfam" id="PF13183">
    <property type="entry name" value="Fer4_8"/>
    <property type="match status" value="1"/>
</dbReference>
<dbReference type="Proteomes" id="UP000184436">
    <property type="component" value="Unassembled WGS sequence"/>
</dbReference>
<evidence type="ECO:0000256" key="6">
    <source>
        <dbReference type="ARBA" id="ARBA00023014"/>
    </source>
</evidence>
<evidence type="ECO:0000313" key="9">
    <source>
        <dbReference type="EMBL" id="SHF55842.1"/>
    </source>
</evidence>
<dbReference type="RefSeq" id="WP_025075293.1">
    <property type="nucleotide sequence ID" value="NZ_FQVD01000025.1"/>
</dbReference>
<proteinExistence type="predicted"/>
<dbReference type="STRING" id="871325.SAMN05444349_1254"/>
<evidence type="ECO:0000259" key="8">
    <source>
        <dbReference type="PROSITE" id="PS51379"/>
    </source>
</evidence>